<proteinExistence type="inferred from homology"/>
<evidence type="ECO:0000256" key="9">
    <source>
        <dbReference type="SAM" id="Phobius"/>
    </source>
</evidence>
<dbReference type="Pfam" id="PF05978">
    <property type="entry name" value="UNC-93"/>
    <property type="match status" value="1"/>
</dbReference>
<feature type="transmembrane region" description="Helical" evidence="9">
    <location>
        <begin position="267"/>
        <end position="286"/>
    </location>
</feature>
<keyword evidence="3 9" id="KW-0812">Transmembrane</keyword>
<comment type="similarity">
    <text evidence="2">Belongs to the unc-93 family.</text>
</comment>
<feature type="transmembrane region" description="Helical" evidence="9">
    <location>
        <begin position="306"/>
        <end position="327"/>
    </location>
</feature>
<evidence type="ECO:0000256" key="3">
    <source>
        <dbReference type="ARBA" id="ARBA00022692"/>
    </source>
</evidence>
<dbReference type="AlphaFoldDB" id="A0A914HZ43"/>
<feature type="transmembrane region" description="Helical" evidence="9">
    <location>
        <begin position="203"/>
        <end position="222"/>
    </location>
</feature>
<dbReference type="PANTHER" id="PTHR23294:SF0">
    <property type="entry name" value="UNC93-LIKE PROTEIN MFSD11"/>
    <property type="match status" value="1"/>
</dbReference>
<keyword evidence="10" id="KW-1185">Reference proteome</keyword>
<evidence type="ECO:0000256" key="6">
    <source>
        <dbReference type="ARBA" id="ARBA00023180"/>
    </source>
</evidence>
<comment type="subcellular location">
    <subcellularLocation>
        <location evidence="1">Membrane</location>
        <topology evidence="1">Multi-pass membrane protein</topology>
    </subcellularLocation>
</comment>
<organism evidence="10 11">
    <name type="scientific">Globodera rostochiensis</name>
    <name type="common">Golden nematode worm</name>
    <name type="synonym">Heterodera rostochiensis</name>
    <dbReference type="NCBI Taxonomy" id="31243"/>
    <lineage>
        <taxon>Eukaryota</taxon>
        <taxon>Metazoa</taxon>
        <taxon>Ecdysozoa</taxon>
        <taxon>Nematoda</taxon>
        <taxon>Chromadorea</taxon>
        <taxon>Rhabditida</taxon>
        <taxon>Tylenchina</taxon>
        <taxon>Tylenchomorpha</taxon>
        <taxon>Tylenchoidea</taxon>
        <taxon>Heteroderidae</taxon>
        <taxon>Heteroderinae</taxon>
        <taxon>Globodera</taxon>
    </lineage>
</organism>
<evidence type="ECO:0000256" key="8">
    <source>
        <dbReference type="ARBA" id="ARBA00041910"/>
    </source>
</evidence>
<feature type="transmembrane region" description="Helical" evidence="9">
    <location>
        <begin position="339"/>
        <end position="358"/>
    </location>
</feature>
<keyword evidence="5 9" id="KW-0472">Membrane</keyword>
<evidence type="ECO:0000256" key="5">
    <source>
        <dbReference type="ARBA" id="ARBA00023136"/>
    </source>
</evidence>
<evidence type="ECO:0000256" key="1">
    <source>
        <dbReference type="ARBA" id="ARBA00004141"/>
    </source>
</evidence>
<evidence type="ECO:0000313" key="10">
    <source>
        <dbReference type="Proteomes" id="UP000887572"/>
    </source>
</evidence>
<feature type="transmembrane region" description="Helical" evidence="9">
    <location>
        <begin position="439"/>
        <end position="458"/>
    </location>
</feature>
<feature type="transmembrane region" description="Helical" evidence="9">
    <location>
        <begin position="58"/>
        <end position="77"/>
    </location>
</feature>
<dbReference type="GO" id="GO:0016020">
    <property type="term" value="C:membrane"/>
    <property type="evidence" value="ECO:0007669"/>
    <property type="project" value="UniProtKB-SubCell"/>
</dbReference>
<evidence type="ECO:0000256" key="7">
    <source>
        <dbReference type="ARBA" id="ARBA00040302"/>
    </source>
</evidence>
<keyword evidence="4 9" id="KW-1133">Transmembrane helix</keyword>
<accession>A0A914HZ43</accession>
<dbReference type="PANTHER" id="PTHR23294">
    <property type="entry name" value="ET TRANSLATION PRODUCT-RELATED"/>
    <property type="match status" value="1"/>
</dbReference>
<dbReference type="InterPro" id="IPR051617">
    <property type="entry name" value="UNC-93-like_regulator"/>
</dbReference>
<feature type="transmembrane region" description="Helical" evidence="9">
    <location>
        <begin position="149"/>
        <end position="169"/>
    </location>
</feature>
<dbReference type="InterPro" id="IPR036259">
    <property type="entry name" value="MFS_trans_sf"/>
</dbReference>
<dbReference type="Gene3D" id="1.20.1250.20">
    <property type="entry name" value="MFS general substrate transporter like domains"/>
    <property type="match status" value="2"/>
</dbReference>
<feature type="transmembrane region" description="Helical" evidence="9">
    <location>
        <begin position="113"/>
        <end position="129"/>
    </location>
</feature>
<evidence type="ECO:0000313" key="11">
    <source>
        <dbReference type="WBParaSite" id="Gr19_v10_g5416.t2"/>
    </source>
</evidence>
<keyword evidence="6" id="KW-0325">Glycoprotein</keyword>
<dbReference type="Proteomes" id="UP000887572">
    <property type="component" value="Unplaced"/>
</dbReference>
<evidence type="ECO:0000256" key="2">
    <source>
        <dbReference type="ARBA" id="ARBA00009172"/>
    </source>
</evidence>
<dbReference type="InterPro" id="IPR010291">
    <property type="entry name" value="Ion_channel_UNC-93"/>
</dbReference>
<feature type="transmembrane region" description="Helical" evidence="9">
    <location>
        <begin position="89"/>
        <end position="107"/>
    </location>
</feature>
<name>A0A914HZ43_GLORO</name>
<reference evidence="11" key="1">
    <citation type="submission" date="2022-11" db="UniProtKB">
        <authorList>
            <consortium name="WormBaseParasite"/>
        </authorList>
    </citation>
    <scope>IDENTIFICATION</scope>
</reference>
<protein>
    <recommendedName>
        <fullName evidence="7">UNC93-like protein MFSD11</fullName>
    </recommendedName>
    <alternativeName>
        <fullName evidence="8">Major facilitator superfamily domain-containing protein 11</fullName>
    </alternativeName>
</protein>
<sequence length="475" mass="52561">MSFRLLPCHWWKGLHRNTRNVLQLGIGFFFIFLAFNSQGFIEESVLDSFSPETVPKHAGYTSLCIIYASFTVLNFVAPPIIKCIGTRTSLVLAGCTYVFFLTGFLFINSFFLYFSSALLGLGAAVIWTAQGKYLTLNSSEQTAGKHSSLFLALTQACLSCGGLFLLAVFRATDSSPPSSSETPLVNSSSSDFSPSFDRPTIKLIYGSFTGIALLGVAVLAFLPPSRTKAKLEMKMGGEEHRKNAIDQEEGALDQIKSIFKLAASRKMVALAFVFGYTGILLSFWSSIFPTALINTLQLRSQFSPKILIALNAIFKGIGQPLLSALFGWFRLDRVKRSRLVFVGMLLHLVAFALTFLILPNETPLGQTNETAVIRPSVVIALFCGFLLSFGDAFWTTQIFSFLITNYSNRSAESFALFKFYQSLLTCFLFYLSGHLLLHWHLLILFSSAIIGYLAFVVAEKLEEKERKAFGATGHN</sequence>
<evidence type="ECO:0000256" key="4">
    <source>
        <dbReference type="ARBA" id="ARBA00022989"/>
    </source>
</evidence>
<feature type="transmembrane region" description="Helical" evidence="9">
    <location>
        <begin position="415"/>
        <end position="433"/>
    </location>
</feature>
<feature type="transmembrane region" description="Helical" evidence="9">
    <location>
        <begin position="378"/>
        <end position="403"/>
    </location>
</feature>
<dbReference type="WBParaSite" id="Gr19_v10_g5416.t2">
    <property type="protein sequence ID" value="Gr19_v10_g5416.t2"/>
    <property type="gene ID" value="Gr19_v10_g5416"/>
</dbReference>
<feature type="transmembrane region" description="Helical" evidence="9">
    <location>
        <begin position="21"/>
        <end position="38"/>
    </location>
</feature>
<dbReference type="SUPFAM" id="SSF103473">
    <property type="entry name" value="MFS general substrate transporter"/>
    <property type="match status" value="1"/>
</dbReference>